<sequence length="398" mass="42957">MLIALYNPAAGDRSAKSFFDEEVLPKLQAAGKPVDKVLATERPAHAGEIILELLEASQEELVVILGSGDGTMHEIINHLSSAQPKGARVDTPIRLHFALVPCGTANALYSSLFPPTENASTSDKTYRLQSVQSFLDNSTGIPLTLAITTLSSPPYLKVPPTAIISSVVVSTSLHAAILHDSEKLREKTPGIERFKVAAQQNSDKWYNGYAKILPAASTGVVQLYDPATKSFVDHPDCDEYNSVVDIAGPFAYFLSTVNVDRLEPAFEITPLTRKIVPSEATCDLMIVRPLRDPSLQMDSPETRSGFSTKLWKILGGAYQKGAHVDLRYDDKGEIGTEGEGCVVVEYLRCGGWEWIPDDIDDAAHLLCTDGTISAIEKGGRAVCVAATPTGKAGFYVHA</sequence>
<dbReference type="PANTHER" id="PTHR12358">
    <property type="entry name" value="SPHINGOSINE KINASE"/>
    <property type="match status" value="1"/>
</dbReference>
<dbReference type="PROSITE" id="PS50146">
    <property type="entry name" value="DAGK"/>
    <property type="match status" value="1"/>
</dbReference>
<dbReference type="InterPro" id="IPR016064">
    <property type="entry name" value="NAD/diacylglycerol_kinase_sf"/>
</dbReference>
<dbReference type="Gene3D" id="3.40.50.10330">
    <property type="entry name" value="Probable inorganic polyphosphate/atp-NAD kinase, domain 1"/>
    <property type="match status" value="1"/>
</dbReference>
<evidence type="ECO:0000259" key="1">
    <source>
        <dbReference type="PROSITE" id="PS50146"/>
    </source>
</evidence>
<gene>
    <name evidence="2" type="ORF">D9758_001758</name>
</gene>
<reference evidence="2 3" key="1">
    <citation type="journal article" date="2020" name="ISME J.">
        <title>Uncovering the hidden diversity of litter-decomposition mechanisms in mushroom-forming fungi.</title>
        <authorList>
            <person name="Floudas D."/>
            <person name="Bentzer J."/>
            <person name="Ahren D."/>
            <person name="Johansson T."/>
            <person name="Persson P."/>
            <person name="Tunlid A."/>
        </authorList>
    </citation>
    <scope>NUCLEOTIDE SEQUENCE [LARGE SCALE GENOMIC DNA]</scope>
    <source>
        <strain evidence="2 3">CBS 291.85</strain>
    </source>
</reference>
<dbReference type="GO" id="GO:0046512">
    <property type="term" value="P:sphingosine biosynthetic process"/>
    <property type="evidence" value="ECO:0007669"/>
    <property type="project" value="TreeGrafter"/>
</dbReference>
<keyword evidence="3" id="KW-1185">Reference proteome</keyword>
<dbReference type="PANTHER" id="PTHR12358:SF105">
    <property type="entry name" value="DAGKC DOMAIN-CONTAINING PROTEIN"/>
    <property type="match status" value="1"/>
</dbReference>
<proteinExistence type="predicted"/>
<comment type="caution">
    <text evidence="2">The sequence shown here is derived from an EMBL/GenBank/DDBJ whole genome shotgun (WGS) entry which is preliminary data.</text>
</comment>
<dbReference type="InterPro" id="IPR001206">
    <property type="entry name" value="Diacylglycerol_kinase_cat_dom"/>
</dbReference>
<dbReference type="InterPro" id="IPR050187">
    <property type="entry name" value="Lipid_Phosphate_FormReg"/>
</dbReference>
<dbReference type="Proteomes" id="UP000559256">
    <property type="component" value="Unassembled WGS sequence"/>
</dbReference>
<dbReference type="AlphaFoldDB" id="A0A8H5GY34"/>
<feature type="domain" description="DAGKc" evidence="1">
    <location>
        <begin position="1"/>
        <end position="122"/>
    </location>
</feature>
<dbReference type="InterPro" id="IPR017438">
    <property type="entry name" value="ATP-NAD_kinase_N"/>
</dbReference>
<protein>
    <recommendedName>
        <fullName evidence="1">DAGKc domain-containing protein</fullName>
    </recommendedName>
</protein>
<dbReference type="EMBL" id="JAACJM010000004">
    <property type="protein sequence ID" value="KAF5373094.1"/>
    <property type="molecule type" value="Genomic_DNA"/>
</dbReference>
<accession>A0A8H5GY34</accession>
<evidence type="ECO:0000313" key="3">
    <source>
        <dbReference type="Proteomes" id="UP000559256"/>
    </source>
</evidence>
<dbReference type="GO" id="GO:0016020">
    <property type="term" value="C:membrane"/>
    <property type="evidence" value="ECO:0007669"/>
    <property type="project" value="TreeGrafter"/>
</dbReference>
<dbReference type="Pfam" id="PF00781">
    <property type="entry name" value="DAGK_cat"/>
    <property type="match status" value="1"/>
</dbReference>
<evidence type="ECO:0000313" key="2">
    <source>
        <dbReference type="EMBL" id="KAF5373094.1"/>
    </source>
</evidence>
<organism evidence="2 3">
    <name type="scientific">Tetrapyrgos nigripes</name>
    <dbReference type="NCBI Taxonomy" id="182062"/>
    <lineage>
        <taxon>Eukaryota</taxon>
        <taxon>Fungi</taxon>
        <taxon>Dikarya</taxon>
        <taxon>Basidiomycota</taxon>
        <taxon>Agaricomycotina</taxon>
        <taxon>Agaricomycetes</taxon>
        <taxon>Agaricomycetidae</taxon>
        <taxon>Agaricales</taxon>
        <taxon>Marasmiineae</taxon>
        <taxon>Marasmiaceae</taxon>
        <taxon>Tetrapyrgos</taxon>
    </lineage>
</organism>
<name>A0A8H5GY34_9AGAR</name>
<dbReference type="GO" id="GO:0001727">
    <property type="term" value="F:lipid kinase activity"/>
    <property type="evidence" value="ECO:0007669"/>
    <property type="project" value="TreeGrafter"/>
</dbReference>
<dbReference type="OrthoDB" id="336240at2759"/>
<dbReference type="SUPFAM" id="SSF111331">
    <property type="entry name" value="NAD kinase/diacylglycerol kinase-like"/>
    <property type="match status" value="1"/>
</dbReference>
<dbReference type="GO" id="GO:0005737">
    <property type="term" value="C:cytoplasm"/>
    <property type="evidence" value="ECO:0007669"/>
    <property type="project" value="TreeGrafter"/>
</dbReference>